<dbReference type="InterPro" id="IPR020845">
    <property type="entry name" value="AMP-binding_CS"/>
</dbReference>
<dbReference type="PROSITE" id="PS00455">
    <property type="entry name" value="AMP_BINDING"/>
    <property type="match status" value="1"/>
</dbReference>
<evidence type="ECO:0000313" key="4">
    <source>
        <dbReference type="Proteomes" id="UP000247591"/>
    </source>
</evidence>
<dbReference type="PANTHER" id="PTHR43767:SF10">
    <property type="entry name" value="SURFACTIN SYNTHASE SUBUNIT 1"/>
    <property type="match status" value="1"/>
</dbReference>
<evidence type="ECO:0000259" key="1">
    <source>
        <dbReference type="Pfam" id="PF00501"/>
    </source>
</evidence>
<sequence length="509" mass="54590">MSWYTVARHEPSTPAIVDGTQTLTFGQLRSVVARITAGFDKMGVAAGHTVAVVLPNCWELLAIELAALSTERYFLPINHHLTADEIAYILGNSAPSVVVTNNELLDVVEAAAGQVTDSVFDHVQTTGPGVHAFDRVWAHLPDCDPEVRRAGSVVYYSSGTTGRPKGIRRPLSGTTPEQESDASQVAWAKLQVAPGPGVHVAVAPLYHAAPNGMALGALGRGVTVVIAPGKRFDAARFLSLAGEVGMTESFMVPTMFVRLLQLPPAQREAFDPSLLRCVVHAGAPCPISVKQHMISWWGPIVSEFYGSTESSVTTTVTSAEWLDAPGTVGGARPGCRIEIHDRQGSVLPPGDEGLICIIGSQPFEYIGDPGKTQESWVDGGLVLGDIGRLDEAGRLFVLDRRSDLILTGGVNVYPAEIELALSNHPQVQDIVVIGMPDDEWGQRVLAVVQPAEGVDRNALAEDLAAYASPILAKFKQPREYRIVDEIPRMPTGKVNRTAIRERQIDSGQA</sequence>
<dbReference type="Pfam" id="PF13193">
    <property type="entry name" value="AMP-binding_C"/>
    <property type="match status" value="1"/>
</dbReference>
<dbReference type="Gene3D" id="3.30.300.30">
    <property type="match status" value="1"/>
</dbReference>
<evidence type="ECO:0000313" key="3">
    <source>
        <dbReference type="EMBL" id="PYE12767.1"/>
    </source>
</evidence>
<dbReference type="Pfam" id="PF00501">
    <property type="entry name" value="AMP-binding"/>
    <property type="match status" value="1"/>
</dbReference>
<comment type="caution">
    <text evidence="3">The sequence shown here is derived from an EMBL/GenBank/DDBJ whole genome shotgun (WGS) entry which is preliminary data.</text>
</comment>
<dbReference type="GO" id="GO:0016877">
    <property type="term" value="F:ligase activity, forming carbon-sulfur bonds"/>
    <property type="evidence" value="ECO:0007669"/>
    <property type="project" value="UniProtKB-ARBA"/>
</dbReference>
<proteinExistence type="predicted"/>
<dbReference type="Proteomes" id="UP000247591">
    <property type="component" value="Unassembled WGS sequence"/>
</dbReference>
<dbReference type="InterPro" id="IPR042099">
    <property type="entry name" value="ANL_N_sf"/>
</dbReference>
<name>A0A318RAK5_WILLI</name>
<dbReference type="InterPro" id="IPR045851">
    <property type="entry name" value="AMP-bd_C_sf"/>
</dbReference>
<evidence type="ECO:0000259" key="2">
    <source>
        <dbReference type="Pfam" id="PF13193"/>
    </source>
</evidence>
<accession>A0A318RAK5</accession>
<dbReference type="PANTHER" id="PTHR43767">
    <property type="entry name" value="LONG-CHAIN-FATTY-ACID--COA LIGASE"/>
    <property type="match status" value="1"/>
</dbReference>
<keyword evidence="4" id="KW-1185">Reference proteome</keyword>
<dbReference type="InterPro" id="IPR000873">
    <property type="entry name" value="AMP-dep_synth/lig_dom"/>
</dbReference>
<reference evidence="3 4" key="1">
    <citation type="submission" date="2018-06" db="EMBL/GenBank/DDBJ databases">
        <title>Genomic Encyclopedia of Type Strains, Phase IV (KMG-IV): sequencing the most valuable type-strain genomes for metagenomic binning, comparative biology and taxonomic classification.</title>
        <authorList>
            <person name="Goeker M."/>
        </authorList>
    </citation>
    <scope>NUCLEOTIDE SEQUENCE [LARGE SCALE GENOMIC DNA]</scope>
    <source>
        <strain evidence="3 4">DSM 45521</strain>
    </source>
</reference>
<dbReference type="AlphaFoldDB" id="A0A318RAK5"/>
<gene>
    <name evidence="3" type="ORF">DFR67_12046</name>
</gene>
<feature type="domain" description="AMP-dependent synthetase/ligase" evidence="1">
    <location>
        <begin position="6"/>
        <end position="361"/>
    </location>
</feature>
<dbReference type="OrthoDB" id="9803968at2"/>
<feature type="domain" description="AMP-binding enzyme C-terminal" evidence="2">
    <location>
        <begin position="416"/>
        <end position="493"/>
    </location>
</feature>
<dbReference type="RefSeq" id="WP_110472297.1">
    <property type="nucleotide sequence ID" value="NZ_QJSP01000020.1"/>
</dbReference>
<protein>
    <submittedName>
        <fullName evidence="3">Long-chain acyl-CoA synthetase</fullName>
    </submittedName>
</protein>
<organism evidence="3 4">
    <name type="scientific">Williamsia limnetica</name>
    <dbReference type="NCBI Taxonomy" id="882452"/>
    <lineage>
        <taxon>Bacteria</taxon>
        <taxon>Bacillati</taxon>
        <taxon>Actinomycetota</taxon>
        <taxon>Actinomycetes</taxon>
        <taxon>Mycobacteriales</taxon>
        <taxon>Nocardiaceae</taxon>
        <taxon>Williamsia</taxon>
    </lineage>
</organism>
<dbReference type="SUPFAM" id="SSF56801">
    <property type="entry name" value="Acetyl-CoA synthetase-like"/>
    <property type="match status" value="1"/>
</dbReference>
<dbReference type="EMBL" id="QJSP01000020">
    <property type="protein sequence ID" value="PYE12767.1"/>
    <property type="molecule type" value="Genomic_DNA"/>
</dbReference>
<dbReference type="Gene3D" id="3.40.50.12780">
    <property type="entry name" value="N-terminal domain of ligase-like"/>
    <property type="match status" value="1"/>
</dbReference>
<dbReference type="InterPro" id="IPR050237">
    <property type="entry name" value="ATP-dep_AMP-bd_enzyme"/>
</dbReference>
<dbReference type="InterPro" id="IPR025110">
    <property type="entry name" value="AMP-bd_C"/>
</dbReference>